<organism evidence="3 4">
    <name type="scientific">Paenibacillus beijingensis</name>
    <dbReference type="NCBI Taxonomy" id="1126833"/>
    <lineage>
        <taxon>Bacteria</taxon>
        <taxon>Bacillati</taxon>
        <taxon>Bacillota</taxon>
        <taxon>Bacilli</taxon>
        <taxon>Bacillales</taxon>
        <taxon>Paenibacillaceae</taxon>
        <taxon>Paenibacillus</taxon>
    </lineage>
</organism>
<dbReference type="STRING" id="1126833.VN24_19500"/>
<dbReference type="PATRIC" id="fig|1126833.4.peg.4298"/>
<dbReference type="KEGG" id="pbj:VN24_19500"/>
<reference evidence="4" key="2">
    <citation type="submission" date="2015-03" db="EMBL/GenBank/DDBJ databases">
        <title>Genome sequence of Paenibacillus beijingensis strain DSM 24997T.</title>
        <authorList>
            <person name="Kwak Y."/>
            <person name="Shin J.-H."/>
        </authorList>
    </citation>
    <scope>NUCLEOTIDE SEQUENCE [LARGE SCALE GENOMIC DNA]</scope>
    <source>
        <strain evidence="4">DSM 24997</strain>
    </source>
</reference>
<feature type="chain" id="PRO_5002296533" evidence="2">
    <location>
        <begin position="20"/>
        <end position="358"/>
    </location>
</feature>
<gene>
    <name evidence="3" type="ORF">VN24_19500</name>
</gene>
<evidence type="ECO:0000256" key="1">
    <source>
        <dbReference type="SAM" id="Coils"/>
    </source>
</evidence>
<keyword evidence="1" id="KW-0175">Coiled coil</keyword>
<dbReference type="HOGENOM" id="CLU_719323_0_0_9"/>
<keyword evidence="2" id="KW-0732">Signal</keyword>
<evidence type="ECO:0000256" key="2">
    <source>
        <dbReference type="SAM" id="SignalP"/>
    </source>
</evidence>
<dbReference type="EMBL" id="CP011058">
    <property type="protein sequence ID" value="AJY77858.1"/>
    <property type="molecule type" value="Genomic_DNA"/>
</dbReference>
<feature type="coiled-coil region" evidence="1">
    <location>
        <begin position="131"/>
        <end position="175"/>
    </location>
</feature>
<protein>
    <submittedName>
        <fullName evidence="3">Uncharacterized protein</fullName>
    </submittedName>
</protein>
<feature type="coiled-coil region" evidence="1">
    <location>
        <begin position="43"/>
        <end position="84"/>
    </location>
</feature>
<dbReference type="Gene3D" id="6.10.250.3150">
    <property type="match status" value="1"/>
</dbReference>
<reference evidence="3 4" key="1">
    <citation type="journal article" date="2015" name="J. Biotechnol.">
        <title>Complete genome sequence of Paenibacillus beijingensis 7188(T) (=DSM 24997(T)), a novel rhizobacterium from jujube garden soil.</title>
        <authorList>
            <person name="Kwak Y."/>
            <person name="Shin J.H."/>
        </authorList>
    </citation>
    <scope>NUCLEOTIDE SEQUENCE [LARGE SCALE GENOMIC DNA]</scope>
    <source>
        <strain evidence="3 4">DSM 24997</strain>
    </source>
</reference>
<evidence type="ECO:0000313" key="4">
    <source>
        <dbReference type="Proteomes" id="UP000032633"/>
    </source>
</evidence>
<keyword evidence="4" id="KW-1185">Reference proteome</keyword>
<dbReference type="AlphaFoldDB" id="A0A0D5NSH5"/>
<sequence>MLLLSLMLVGGCFLSAAAAAPLSPAGSLSDEEMRKLLEKSLSIVEIDNELERIEARRSGLDEAISLTKEKLIRQEQDIEKQRETAGRVLRSYYTGEHAALMSAMLSFRSFNDLLATMDYIELLFGNDRQTLDDYAKQYDKLLKAYKNQEKEKREMNDLTAALIAQKERLSALQHEVDAEVNGSANAEQLRLLIEELGNLWNTTGIYEVKRYFKALAEAMNNLPQWMQDNPGYLQADGLSYSLKLPDTALNEFLVSQNELFRNFTFTFDNGTVTASGQEGSLNVSVSGHYSVVDEPKNGLMFHIDKLLFNGLELPDTTRRQTESEFDLGFYPGQFISFLKVVSVEVEDGNLLIKLSVSL</sequence>
<name>A0A0D5NSH5_9BACL</name>
<proteinExistence type="predicted"/>
<evidence type="ECO:0000313" key="3">
    <source>
        <dbReference type="EMBL" id="AJY77858.1"/>
    </source>
</evidence>
<accession>A0A0D5NSH5</accession>
<feature type="signal peptide" evidence="2">
    <location>
        <begin position="1"/>
        <end position="19"/>
    </location>
</feature>
<dbReference type="Proteomes" id="UP000032633">
    <property type="component" value="Chromosome"/>
</dbReference>